<dbReference type="RefSeq" id="WP_338636212.1">
    <property type="nucleotide sequence ID" value="NZ_CP146516.1"/>
</dbReference>
<name>A0A369L013_9BACT</name>
<accession>A0A369L013</accession>
<evidence type="ECO:0000313" key="2">
    <source>
        <dbReference type="EMBL" id="RDB36786.1"/>
    </source>
</evidence>
<keyword evidence="1" id="KW-0472">Membrane</keyword>
<protein>
    <submittedName>
        <fullName evidence="2">Uncharacterized protein</fullName>
    </submittedName>
</protein>
<dbReference type="AlphaFoldDB" id="A0A369L013"/>
<keyword evidence="1" id="KW-1133">Transmembrane helix</keyword>
<reference evidence="2" key="1">
    <citation type="submission" date="2018-04" db="EMBL/GenBank/DDBJ databases">
        <title>Draft genome sequence of the Candidatus Spirobacillus cienkowskii, a pathogen of freshwater Daphnia species, reconstructed from hemolymph metagenomic reads.</title>
        <authorList>
            <person name="Bresciani L."/>
            <person name="Lemos L.N."/>
            <person name="Wale N."/>
            <person name="Lin J.Y."/>
            <person name="Fernandes G.R."/>
            <person name="Duffy M.A."/>
            <person name="Rodrigues J.M."/>
        </authorList>
    </citation>
    <scope>NUCLEOTIDE SEQUENCE [LARGE SCALE GENOMIC DNA]</scope>
    <source>
        <strain evidence="2">Binning01</strain>
    </source>
</reference>
<keyword evidence="3" id="KW-1185">Reference proteome</keyword>
<evidence type="ECO:0000256" key="1">
    <source>
        <dbReference type="SAM" id="Phobius"/>
    </source>
</evidence>
<evidence type="ECO:0000313" key="3">
    <source>
        <dbReference type="Proteomes" id="UP000253934"/>
    </source>
</evidence>
<sequence length="133" mass="15954">MKDKKIFNSDEVIDVEFVSEVKKHDEKFDEIDGNAQLVQEIQYQEDTKYYNFKRFDDNFISYKNIKFKKPSLIKFLIFLPFLLIFLFLTLFIGLIMFVIFLPKIFLTIRKGKTSGLKMNYDLIKIVLKQFKAK</sequence>
<feature type="transmembrane region" description="Helical" evidence="1">
    <location>
        <begin position="75"/>
        <end position="101"/>
    </location>
</feature>
<dbReference type="Proteomes" id="UP000253934">
    <property type="component" value="Unassembled WGS sequence"/>
</dbReference>
<keyword evidence="1" id="KW-0812">Transmembrane</keyword>
<proteinExistence type="predicted"/>
<dbReference type="EMBL" id="QOVW01000026">
    <property type="protein sequence ID" value="RDB36786.1"/>
    <property type="molecule type" value="Genomic_DNA"/>
</dbReference>
<comment type="caution">
    <text evidence="2">The sequence shown here is derived from an EMBL/GenBank/DDBJ whole genome shotgun (WGS) entry which is preliminary data.</text>
</comment>
<organism evidence="2 3">
    <name type="scientific">Spirobacillus cienkowskii</name>
    <dbReference type="NCBI Taxonomy" id="495820"/>
    <lineage>
        <taxon>Bacteria</taxon>
        <taxon>Pseudomonadati</taxon>
        <taxon>Bdellovibrionota</taxon>
        <taxon>Oligoflexia</taxon>
        <taxon>Silvanigrellales</taxon>
        <taxon>Spirobacillus</taxon>
    </lineage>
</organism>
<gene>
    <name evidence="2" type="ORF">DCC88_03285</name>
</gene>